<dbReference type="AlphaFoldDB" id="A0A136Q5L6"/>
<dbReference type="Proteomes" id="UP000070366">
    <property type="component" value="Unassembled WGS sequence"/>
</dbReference>
<protein>
    <submittedName>
        <fullName evidence="1">Uncharacterized protein</fullName>
    </submittedName>
</protein>
<proteinExistence type="predicted"/>
<accession>A0A136Q5L6</accession>
<dbReference type="EMBL" id="LSZW01000055">
    <property type="protein sequence ID" value="KXK65846.1"/>
    <property type="molecule type" value="Genomic_DNA"/>
</dbReference>
<name>A0A136Q5L6_9FIRM</name>
<reference evidence="1 2" key="1">
    <citation type="submission" date="2016-02" db="EMBL/GenBank/DDBJ databases">
        <authorList>
            <person name="Wen L."/>
            <person name="He K."/>
            <person name="Yang H."/>
        </authorList>
    </citation>
    <scope>NUCLEOTIDE SEQUENCE [LARGE SCALE GENOMIC DNA]</scope>
    <source>
        <strain evidence="1 2">DSM 22607</strain>
    </source>
</reference>
<organism evidence="1 2">
    <name type="scientific">Christensenella minuta</name>
    <dbReference type="NCBI Taxonomy" id="626937"/>
    <lineage>
        <taxon>Bacteria</taxon>
        <taxon>Bacillati</taxon>
        <taxon>Bacillota</taxon>
        <taxon>Clostridia</taxon>
        <taxon>Christensenellales</taxon>
        <taxon>Christensenellaceae</taxon>
        <taxon>Christensenella</taxon>
    </lineage>
</organism>
<gene>
    <name evidence="1" type="ORF">HMPREF3293_01339</name>
</gene>
<dbReference type="STRING" id="626937.HMPREF3293_01339"/>
<evidence type="ECO:0000313" key="2">
    <source>
        <dbReference type="Proteomes" id="UP000070366"/>
    </source>
</evidence>
<keyword evidence="2" id="KW-1185">Reference proteome</keyword>
<comment type="caution">
    <text evidence="1">The sequence shown here is derived from an EMBL/GenBank/DDBJ whole genome shotgun (WGS) entry which is preliminary data.</text>
</comment>
<sequence>MSSTYYKGFGNIFRSLPILYKRRIFIKQKRMKNLFFSRRRFSPAFRFIHEAYALFTAVYPRYPPVFPLFARKSLFQDRLIHKLIHVIHNYSFCETFP</sequence>
<evidence type="ECO:0000313" key="1">
    <source>
        <dbReference type="EMBL" id="KXK65846.1"/>
    </source>
</evidence>